<evidence type="ECO:0000256" key="6">
    <source>
        <dbReference type="ARBA" id="ARBA00023146"/>
    </source>
</evidence>
<dbReference type="EMBL" id="ABVR01000043">
    <property type="protein sequence ID" value="EEG88578.1"/>
    <property type="molecule type" value="Genomic_DNA"/>
</dbReference>
<keyword evidence="2 9" id="KW-0436">Ligase</keyword>
<dbReference type="PANTHER" id="PTHR11946:SF93">
    <property type="entry name" value="VALINE--TRNA LIGASE, CHLOROPLASTIC_MITOCHONDRIAL 2"/>
    <property type="match status" value="1"/>
</dbReference>
<keyword evidence="3" id="KW-0547">Nucleotide-binding</keyword>
<dbReference type="GO" id="GO:0006438">
    <property type="term" value="P:valyl-tRNA aminoacylation"/>
    <property type="evidence" value="ECO:0007669"/>
    <property type="project" value="InterPro"/>
</dbReference>
<organism evidence="9 10">
    <name type="scientific">Coprococcus comes ATCC 27758</name>
    <dbReference type="NCBI Taxonomy" id="470146"/>
    <lineage>
        <taxon>Bacteria</taxon>
        <taxon>Bacillati</taxon>
        <taxon>Bacillota</taxon>
        <taxon>Clostridia</taxon>
        <taxon>Lachnospirales</taxon>
        <taxon>Lachnospiraceae</taxon>
        <taxon>Coprococcus</taxon>
    </lineage>
</organism>
<evidence type="ECO:0000256" key="5">
    <source>
        <dbReference type="ARBA" id="ARBA00022917"/>
    </source>
</evidence>
<accession>C0BDN2</accession>
<name>C0BDN2_9FIRM</name>
<dbReference type="EC" id="6.1.1.9" evidence="1"/>
<sequence length="182" mass="21366">MSKNLEKTYNPKEIEAKLYEKWCEEKYFHAEVDRSKKPFTTVMPPPNITGKLHMGHALDNTLQDILIRYKRMQGYNALWIPGTDHAAISTEVKVTNQLKAEGIDKKELGREGFLKRTWQWKEEYAGTIEGQLKKLGVSCDWDRERFTMDEGCSNAVKEVFLRLHEKRIYLQRFQNHQLVSGM</sequence>
<protein>
    <recommendedName>
        <fullName evidence="1">valine--tRNA ligase</fullName>
        <ecNumber evidence="1">6.1.1.9</ecNumber>
    </recommendedName>
    <alternativeName>
        <fullName evidence="7">Valyl-tRNA synthetase</fullName>
    </alternativeName>
</protein>
<dbReference type="InterPro" id="IPR002303">
    <property type="entry name" value="Valyl-tRNA_ligase"/>
</dbReference>
<evidence type="ECO:0000259" key="8">
    <source>
        <dbReference type="Pfam" id="PF00133"/>
    </source>
</evidence>
<dbReference type="InterPro" id="IPR014729">
    <property type="entry name" value="Rossmann-like_a/b/a_fold"/>
</dbReference>
<dbReference type="InterPro" id="IPR001412">
    <property type="entry name" value="aa-tRNA-synth_I_CS"/>
</dbReference>
<dbReference type="Pfam" id="PF00133">
    <property type="entry name" value="tRNA-synt_1"/>
    <property type="match status" value="1"/>
</dbReference>
<evidence type="ECO:0000256" key="2">
    <source>
        <dbReference type="ARBA" id="ARBA00022598"/>
    </source>
</evidence>
<evidence type="ECO:0000256" key="4">
    <source>
        <dbReference type="ARBA" id="ARBA00022840"/>
    </source>
</evidence>
<keyword evidence="6" id="KW-0030">Aminoacyl-tRNA synthetase</keyword>
<dbReference type="Gene3D" id="3.40.50.620">
    <property type="entry name" value="HUPs"/>
    <property type="match status" value="1"/>
</dbReference>
<evidence type="ECO:0000256" key="1">
    <source>
        <dbReference type="ARBA" id="ARBA00013169"/>
    </source>
</evidence>
<dbReference type="InterPro" id="IPR002300">
    <property type="entry name" value="aa-tRNA-synth_Ia"/>
</dbReference>
<reference evidence="9 10" key="2">
    <citation type="submission" date="2009-03" db="EMBL/GenBank/DDBJ databases">
        <title>Draft genome sequence of Coprococcus comes (ATCC 27758).</title>
        <authorList>
            <person name="Sudarsanam P."/>
            <person name="Ley R."/>
            <person name="Guruge J."/>
            <person name="Turnbaugh P.J."/>
            <person name="Mahowald M."/>
            <person name="Liep D."/>
            <person name="Gordon J."/>
        </authorList>
    </citation>
    <scope>NUCLEOTIDE SEQUENCE [LARGE SCALE GENOMIC DNA]</scope>
    <source>
        <strain evidence="9 10">ATCC 27758</strain>
    </source>
</reference>
<evidence type="ECO:0000256" key="3">
    <source>
        <dbReference type="ARBA" id="ARBA00022741"/>
    </source>
</evidence>
<dbReference type="GO" id="GO:0005524">
    <property type="term" value="F:ATP binding"/>
    <property type="evidence" value="ECO:0007669"/>
    <property type="project" value="UniProtKB-KW"/>
</dbReference>
<dbReference type="AlphaFoldDB" id="C0BDN2"/>
<dbReference type="Proteomes" id="UP000003793">
    <property type="component" value="Unassembled WGS sequence"/>
</dbReference>
<evidence type="ECO:0000256" key="7">
    <source>
        <dbReference type="ARBA" id="ARBA00029936"/>
    </source>
</evidence>
<keyword evidence="4" id="KW-0067">ATP-binding</keyword>
<reference evidence="9 10" key="1">
    <citation type="submission" date="2009-02" db="EMBL/GenBank/DDBJ databases">
        <authorList>
            <person name="Fulton L."/>
            <person name="Clifton S."/>
            <person name="Fulton B."/>
            <person name="Xu J."/>
            <person name="Minx P."/>
            <person name="Pepin K.H."/>
            <person name="Johnson M."/>
            <person name="Bhonagiri V."/>
            <person name="Nash W.E."/>
            <person name="Mardis E.R."/>
            <person name="Wilson R.K."/>
        </authorList>
    </citation>
    <scope>NUCLEOTIDE SEQUENCE [LARGE SCALE GENOMIC DNA]</scope>
    <source>
        <strain evidence="9 10">ATCC 27758</strain>
    </source>
</reference>
<dbReference type="GO" id="GO:0004832">
    <property type="term" value="F:valine-tRNA ligase activity"/>
    <property type="evidence" value="ECO:0007669"/>
    <property type="project" value="UniProtKB-EC"/>
</dbReference>
<keyword evidence="5" id="KW-0648">Protein biosynthesis</keyword>
<dbReference type="SUPFAM" id="SSF52374">
    <property type="entry name" value="Nucleotidylyl transferase"/>
    <property type="match status" value="1"/>
</dbReference>
<dbReference type="PANTHER" id="PTHR11946">
    <property type="entry name" value="VALYL-TRNA SYNTHETASES"/>
    <property type="match status" value="1"/>
</dbReference>
<proteinExistence type="predicted"/>
<gene>
    <name evidence="9" type="ORF">COPCOM_03286</name>
</gene>
<feature type="domain" description="Aminoacyl-tRNA synthetase class Ia" evidence="8">
    <location>
        <begin position="17"/>
        <end position="167"/>
    </location>
</feature>
<dbReference type="GO" id="GO:0005829">
    <property type="term" value="C:cytosol"/>
    <property type="evidence" value="ECO:0007669"/>
    <property type="project" value="TreeGrafter"/>
</dbReference>
<evidence type="ECO:0000313" key="10">
    <source>
        <dbReference type="Proteomes" id="UP000003793"/>
    </source>
</evidence>
<dbReference type="PROSITE" id="PS00178">
    <property type="entry name" value="AA_TRNA_LIGASE_I"/>
    <property type="match status" value="1"/>
</dbReference>
<dbReference type="HOGENOM" id="CLU_001493_2_1_9"/>
<evidence type="ECO:0000313" key="9">
    <source>
        <dbReference type="EMBL" id="EEG88578.1"/>
    </source>
</evidence>
<comment type="caution">
    <text evidence="9">The sequence shown here is derived from an EMBL/GenBank/DDBJ whole genome shotgun (WGS) entry which is preliminary data.</text>
</comment>